<comment type="caution">
    <text evidence="1">The sequence shown here is derived from an EMBL/GenBank/DDBJ whole genome shotgun (WGS) entry which is preliminary data.</text>
</comment>
<dbReference type="AlphaFoldDB" id="A0A2J8A052"/>
<reference evidence="1 2" key="1">
    <citation type="journal article" date="2017" name="Mol. Biol. Evol.">
        <title>The 4-celled Tetrabaena socialis nuclear genome reveals the essential components for genetic control of cell number at the origin of multicellularity in the volvocine lineage.</title>
        <authorList>
            <person name="Featherston J."/>
            <person name="Arakaki Y."/>
            <person name="Hanschen E.R."/>
            <person name="Ferris P.J."/>
            <person name="Michod R.E."/>
            <person name="Olson B.J.S.C."/>
            <person name="Nozaki H."/>
            <person name="Durand P.M."/>
        </authorList>
    </citation>
    <scope>NUCLEOTIDE SEQUENCE [LARGE SCALE GENOMIC DNA]</scope>
    <source>
        <strain evidence="1 2">NIES-571</strain>
    </source>
</reference>
<name>A0A2J8A052_9CHLO</name>
<feature type="non-terminal residue" evidence="1">
    <location>
        <position position="316"/>
    </location>
</feature>
<sequence>MDAGAREDLPSYVAPTTRLPSWLFKRNQVIPKDQHGNIALRPDILLIPGLPLSATQSPRFMPSDRSKHTVYIIEVGYCADTNHAAKTHEKAEQHQLLHNLLTQAGWGKVVYTTQESISLGAAGTVIPKDQHGNIALRPDILLIPRLPLSATHSPRFTPPDRSKHTVYIIEVGYCADTNHAAKTHEKAEQHQLLHNLLTQAGWGKVVYTTQESISLGVAGTVIPKDQHGNIALRPDILLIPRLPLSATHSPRFTPPDRSKHTVYIIEVGYCADTNHAAKTHEKAEQHQLLHNLLTQAGWGKVFYTTQESISLGVAGT</sequence>
<proteinExistence type="predicted"/>
<dbReference type="EMBL" id="PGGS01000272">
    <property type="protein sequence ID" value="PNH05903.1"/>
    <property type="molecule type" value="Genomic_DNA"/>
</dbReference>
<gene>
    <name evidence="1" type="ORF">TSOC_007789</name>
</gene>
<organism evidence="1 2">
    <name type="scientific">Tetrabaena socialis</name>
    <dbReference type="NCBI Taxonomy" id="47790"/>
    <lineage>
        <taxon>Eukaryota</taxon>
        <taxon>Viridiplantae</taxon>
        <taxon>Chlorophyta</taxon>
        <taxon>core chlorophytes</taxon>
        <taxon>Chlorophyceae</taxon>
        <taxon>CS clade</taxon>
        <taxon>Chlamydomonadales</taxon>
        <taxon>Tetrabaenaceae</taxon>
        <taxon>Tetrabaena</taxon>
    </lineage>
</organism>
<keyword evidence="2" id="KW-1185">Reference proteome</keyword>
<evidence type="ECO:0000313" key="2">
    <source>
        <dbReference type="Proteomes" id="UP000236333"/>
    </source>
</evidence>
<accession>A0A2J8A052</accession>
<dbReference type="Proteomes" id="UP000236333">
    <property type="component" value="Unassembled WGS sequence"/>
</dbReference>
<evidence type="ECO:0000313" key="1">
    <source>
        <dbReference type="EMBL" id="PNH05903.1"/>
    </source>
</evidence>
<protein>
    <submittedName>
        <fullName evidence="1">Uncharacterized protein</fullName>
    </submittedName>
</protein>